<evidence type="ECO:0000259" key="1">
    <source>
        <dbReference type="Pfam" id="PF05076"/>
    </source>
</evidence>
<dbReference type="InterPro" id="IPR020941">
    <property type="entry name" value="SUFU-like_domain"/>
</dbReference>
<dbReference type="Pfam" id="PF05076">
    <property type="entry name" value="SUFU"/>
    <property type="match status" value="1"/>
</dbReference>
<feature type="domain" description="Suppressor of fused-like" evidence="1">
    <location>
        <begin position="33"/>
        <end position="172"/>
    </location>
</feature>
<dbReference type="Proteomes" id="UP000199137">
    <property type="component" value="Unassembled WGS sequence"/>
</dbReference>
<evidence type="ECO:0000313" key="2">
    <source>
        <dbReference type="EMBL" id="SFO06534.1"/>
    </source>
</evidence>
<dbReference type="OrthoDB" id="3684558at2"/>
<proteinExistence type="predicted"/>
<sequence length="174" mass="18756">MTQPELAEHLTRFLGEGQRAAQLDRGVELWRYERPEFVTFATRGLSDLDVAALKPQELVCSVLPGQDGAAAQLVTVLFEQILATDRGPVVPQLIPNTTPILDRTQIHGLLATGHPYLDEAFDAITRDGTVTVQLVTLIPLTGTEVSQAQTSGLDSLMDALEATDPALLDVTRAG</sequence>
<accession>A0A1I5E4P5</accession>
<evidence type="ECO:0000313" key="3">
    <source>
        <dbReference type="Proteomes" id="UP000199137"/>
    </source>
</evidence>
<dbReference type="EMBL" id="FOWC01000001">
    <property type="protein sequence ID" value="SFO06534.1"/>
    <property type="molecule type" value="Genomic_DNA"/>
</dbReference>
<protein>
    <submittedName>
        <fullName evidence="2">Suppressor of fused protein (SUFU)</fullName>
    </submittedName>
</protein>
<name>A0A1I5E4P5_9PSEU</name>
<dbReference type="STRING" id="112413.SAMN05421854_101499"/>
<organism evidence="2 3">
    <name type="scientific">Amycolatopsis rubida</name>
    <dbReference type="NCBI Taxonomy" id="112413"/>
    <lineage>
        <taxon>Bacteria</taxon>
        <taxon>Bacillati</taxon>
        <taxon>Actinomycetota</taxon>
        <taxon>Actinomycetes</taxon>
        <taxon>Pseudonocardiales</taxon>
        <taxon>Pseudonocardiaceae</taxon>
        <taxon>Amycolatopsis</taxon>
    </lineage>
</organism>
<dbReference type="AlphaFoldDB" id="A0A1I5E4P5"/>
<reference evidence="2 3" key="1">
    <citation type="submission" date="2016-10" db="EMBL/GenBank/DDBJ databases">
        <authorList>
            <person name="de Groot N.N."/>
        </authorList>
    </citation>
    <scope>NUCLEOTIDE SEQUENCE [LARGE SCALE GENOMIC DNA]</scope>
    <source>
        <strain evidence="2 3">DSM 44637</strain>
    </source>
</reference>
<dbReference type="RefSeq" id="WP_093572074.1">
    <property type="nucleotide sequence ID" value="NZ_FOWC01000001.1"/>
</dbReference>
<gene>
    <name evidence="2" type="ORF">SAMN05421854_101499</name>
</gene>